<evidence type="ECO:0000256" key="1">
    <source>
        <dbReference type="ARBA" id="ARBA00022723"/>
    </source>
</evidence>
<evidence type="ECO:0000256" key="3">
    <source>
        <dbReference type="ARBA" id="ARBA00022833"/>
    </source>
</evidence>
<keyword evidence="5" id="KW-0472">Membrane</keyword>
<dbReference type="InterPro" id="IPR033275">
    <property type="entry name" value="MARCH-like"/>
</dbReference>
<keyword evidence="1" id="KW-0479">Metal-binding</keyword>
<feature type="signal peptide" evidence="6">
    <location>
        <begin position="1"/>
        <end position="22"/>
    </location>
</feature>
<keyword evidence="9" id="KW-1185">Reference proteome</keyword>
<dbReference type="GO" id="GO:0016567">
    <property type="term" value="P:protein ubiquitination"/>
    <property type="evidence" value="ECO:0007669"/>
    <property type="project" value="TreeGrafter"/>
</dbReference>
<dbReference type="EMBL" id="CP133623">
    <property type="protein sequence ID" value="WMV58145.1"/>
    <property type="molecule type" value="Genomic_DNA"/>
</dbReference>
<gene>
    <name evidence="8" type="ORF">MTR67_051530</name>
</gene>
<proteinExistence type="predicted"/>
<evidence type="ECO:0000256" key="5">
    <source>
        <dbReference type="SAM" id="Phobius"/>
    </source>
</evidence>
<keyword evidence="5" id="KW-0812">Transmembrane</keyword>
<feature type="transmembrane region" description="Helical" evidence="5">
    <location>
        <begin position="216"/>
        <end position="237"/>
    </location>
</feature>
<dbReference type="Proteomes" id="UP001234989">
    <property type="component" value="Chromosome 12"/>
</dbReference>
<keyword evidence="3" id="KW-0862">Zinc</keyword>
<evidence type="ECO:0000256" key="4">
    <source>
        <dbReference type="SAM" id="MobiDB-lite"/>
    </source>
</evidence>
<reference evidence="8" key="1">
    <citation type="submission" date="2023-08" db="EMBL/GenBank/DDBJ databases">
        <title>A de novo genome assembly of Solanum verrucosum Schlechtendal, a Mexican diploid species geographically isolated from the other diploid A-genome species in potato relatives.</title>
        <authorList>
            <person name="Hosaka K."/>
        </authorList>
    </citation>
    <scope>NUCLEOTIDE SEQUENCE</scope>
    <source>
        <tissue evidence="8">Young leaves</tissue>
    </source>
</reference>
<dbReference type="GO" id="GO:0008270">
    <property type="term" value="F:zinc ion binding"/>
    <property type="evidence" value="ECO:0007669"/>
    <property type="project" value="UniProtKB-KW"/>
</dbReference>
<feature type="region of interest" description="Disordered" evidence="4">
    <location>
        <begin position="39"/>
        <end position="73"/>
    </location>
</feature>
<dbReference type="GO" id="GO:0016020">
    <property type="term" value="C:membrane"/>
    <property type="evidence" value="ECO:0007669"/>
    <property type="project" value="TreeGrafter"/>
</dbReference>
<organism evidence="8 9">
    <name type="scientific">Solanum verrucosum</name>
    <dbReference type="NCBI Taxonomy" id="315347"/>
    <lineage>
        <taxon>Eukaryota</taxon>
        <taxon>Viridiplantae</taxon>
        <taxon>Streptophyta</taxon>
        <taxon>Embryophyta</taxon>
        <taxon>Tracheophyta</taxon>
        <taxon>Spermatophyta</taxon>
        <taxon>Magnoliopsida</taxon>
        <taxon>eudicotyledons</taxon>
        <taxon>Gunneridae</taxon>
        <taxon>Pentapetalae</taxon>
        <taxon>asterids</taxon>
        <taxon>lamiids</taxon>
        <taxon>Solanales</taxon>
        <taxon>Solanaceae</taxon>
        <taxon>Solanoideae</taxon>
        <taxon>Solaneae</taxon>
        <taxon>Solanum</taxon>
    </lineage>
</organism>
<dbReference type="PANTHER" id="PTHR23012:SF215">
    <property type="entry name" value="RING_FYVE_PHD ZINC FINGER SUPERFAMILY PROTEIN"/>
    <property type="match status" value="1"/>
</dbReference>
<dbReference type="PANTHER" id="PTHR23012">
    <property type="entry name" value="RING/FYVE/PHD ZINC FINGER DOMAIN-CONTAINING"/>
    <property type="match status" value="1"/>
</dbReference>
<evidence type="ECO:0000313" key="8">
    <source>
        <dbReference type="EMBL" id="WMV58145.1"/>
    </source>
</evidence>
<dbReference type="InterPro" id="IPR011016">
    <property type="entry name" value="Znf_RING-CH"/>
</dbReference>
<feature type="domain" description="RING-CH-type" evidence="7">
    <location>
        <begin position="83"/>
        <end position="106"/>
    </location>
</feature>
<dbReference type="GO" id="GO:0004842">
    <property type="term" value="F:ubiquitin-protein transferase activity"/>
    <property type="evidence" value="ECO:0007669"/>
    <property type="project" value="TreeGrafter"/>
</dbReference>
<feature type="chain" id="PRO_5041993327" description="RING-CH-type domain-containing protein" evidence="6">
    <location>
        <begin position="23"/>
        <end position="239"/>
    </location>
</feature>
<evidence type="ECO:0000313" key="9">
    <source>
        <dbReference type="Proteomes" id="UP001234989"/>
    </source>
</evidence>
<evidence type="ECO:0000259" key="7">
    <source>
        <dbReference type="Pfam" id="PF12906"/>
    </source>
</evidence>
<keyword evidence="2" id="KW-0863">Zinc-finger</keyword>
<dbReference type="AlphaFoldDB" id="A0AAF1A2I0"/>
<accession>A0AAF1A2I0</accession>
<name>A0AAF1A2I0_SOLVR</name>
<keyword evidence="5" id="KW-1133">Transmembrane helix</keyword>
<dbReference type="Pfam" id="PF12428">
    <property type="entry name" value="DUF3675"/>
    <property type="match status" value="1"/>
</dbReference>
<keyword evidence="6" id="KW-0732">Signal</keyword>
<protein>
    <recommendedName>
        <fullName evidence="7">RING-CH-type domain-containing protein</fullName>
    </recommendedName>
</protein>
<feature type="compositionally biased region" description="Acidic residues" evidence="4">
    <location>
        <begin position="62"/>
        <end position="73"/>
    </location>
</feature>
<dbReference type="Pfam" id="PF12906">
    <property type="entry name" value="RINGv"/>
    <property type="match status" value="1"/>
</dbReference>
<evidence type="ECO:0000256" key="2">
    <source>
        <dbReference type="ARBA" id="ARBA00022771"/>
    </source>
</evidence>
<evidence type="ECO:0000256" key="6">
    <source>
        <dbReference type="SAM" id="SignalP"/>
    </source>
</evidence>
<dbReference type="InterPro" id="IPR022143">
    <property type="entry name" value="DUF3675"/>
</dbReference>
<sequence>MCVRWFLVILGYISELLMGGHSVLCADGLITPESSHLMQGAEDAGSSGGSSYSHRVVPSISGEEEEEPEAGFEEEPLVQTVECRICQEEDSMENLEIPCSCSGSLKPYQPGYTAPPPPPPSEETVIDIRYYQALHCYLVTHHILFIASLFVPEFVALELKIFRKQPLYLHEVVPCSTLVVLDLEHSKHLMALLLLRHAFENGEGDDEGVSAFFSLFLLRAAGFLLPCFIMAWGISILQR</sequence>